<evidence type="ECO:0000256" key="2">
    <source>
        <dbReference type="SAM" id="SignalP"/>
    </source>
</evidence>
<reference evidence="4" key="1">
    <citation type="journal article" date="2019" name="Int. J. Syst. Evol. Microbiol.">
        <title>The Global Catalogue of Microorganisms (GCM) 10K type strain sequencing project: providing services to taxonomists for standard genome sequencing and annotation.</title>
        <authorList>
            <consortium name="The Broad Institute Genomics Platform"/>
            <consortium name="The Broad Institute Genome Sequencing Center for Infectious Disease"/>
            <person name="Wu L."/>
            <person name="Ma J."/>
        </authorList>
    </citation>
    <scope>NUCLEOTIDE SEQUENCE [LARGE SCALE GENOMIC DNA]</scope>
    <source>
        <strain evidence="4">JCM 9377</strain>
    </source>
</reference>
<keyword evidence="4" id="KW-1185">Reference proteome</keyword>
<sequence>MRKALRLFGLPMAVAALLLTPLSPVHAAAAKSVHEQELKASPDGFWTPERIRRAEANPLDSMMARKVAGPAAAKPVPPVTKAKVVTAHGKAPAKMIGRLYAFQEGSDQYATCSATVIASGFKGKGKGNQSVVLTAAHCVYNPENGWNPDYIVFNPDTDKGSTPKGLWGGWRISYYNRWRTQADSTADYAFIVMAKHSSGPIQKATGGQSLGYSYKKRDWWAREFGYAAVHNPGDQAYADDGSRLRMCKGHTKQRKVGGQKFLALKCDLSHGASGGPIIVSQKANGYGKVISVVSFFLKKWDGYLYSPIFDRHTRDLFLKMRKYNPPTWNLEGVELPN</sequence>
<dbReference type="Gene3D" id="2.40.10.10">
    <property type="entry name" value="Trypsin-like serine proteases"/>
    <property type="match status" value="2"/>
</dbReference>
<proteinExistence type="predicted"/>
<name>A0ABP6Q7S5_9ACTN</name>
<gene>
    <name evidence="3" type="ORF">GCM10010468_27760</name>
</gene>
<feature type="signal peptide" evidence="2">
    <location>
        <begin position="1"/>
        <end position="27"/>
    </location>
</feature>
<keyword evidence="1 2" id="KW-0732">Signal</keyword>
<accession>A0ABP6Q7S5</accession>
<protein>
    <submittedName>
        <fullName evidence="3">Peptidase</fullName>
    </submittedName>
</protein>
<dbReference type="Proteomes" id="UP001501237">
    <property type="component" value="Unassembled WGS sequence"/>
</dbReference>
<dbReference type="InterPro" id="IPR009003">
    <property type="entry name" value="Peptidase_S1_PA"/>
</dbReference>
<dbReference type="InterPro" id="IPR050966">
    <property type="entry name" value="Glutamyl_endopeptidase"/>
</dbReference>
<evidence type="ECO:0000256" key="1">
    <source>
        <dbReference type="ARBA" id="ARBA00022729"/>
    </source>
</evidence>
<evidence type="ECO:0000313" key="4">
    <source>
        <dbReference type="Proteomes" id="UP001501237"/>
    </source>
</evidence>
<organism evidence="3 4">
    <name type="scientific">Actinocorallia longicatena</name>
    <dbReference type="NCBI Taxonomy" id="111803"/>
    <lineage>
        <taxon>Bacteria</taxon>
        <taxon>Bacillati</taxon>
        <taxon>Actinomycetota</taxon>
        <taxon>Actinomycetes</taxon>
        <taxon>Streptosporangiales</taxon>
        <taxon>Thermomonosporaceae</taxon>
        <taxon>Actinocorallia</taxon>
    </lineage>
</organism>
<dbReference type="PROSITE" id="PS00134">
    <property type="entry name" value="TRYPSIN_HIS"/>
    <property type="match status" value="1"/>
</dbReference>
<feature type="chain" id="PRO_5045236988" evidence="2">
    <location>
        <begin position="28"/>
        <end position="337"/>
    </location>
</feature>
<dbReference type="InterPro" id="IPR018114">
    <property type="entry name" value="TRYPSIN_HIS"/>
</dbReference>
<dbReference type="EMBL" id="BAAAUV010000006">
    <property type="protein sequence ID" value="GAA3210041.1"/>
    <property type="molecule type" value="Genomic_DNA"/>
</dbReference>
<evidence type="ECO:0000313" key="3">
    <source>
        <dbReference type="EMBL" id="GAA3210041.1"/>
    </source>
</evidence>
<dbReference type="InterPro" id="IPR043504">
    <property type="entry name" value="Peptidase_S1_PA_chymotrypsin"/>
</dbReference>
<comment type="caution">
    <text evidence="3">The sequence shown here is derived from an EMBL/GenBank/DDBJ whole genome shotgun (WGS) entry which is preliminary data.</text>
</comment>
<dbReference type="PANTHER" id="PTHR15462">
    <property type="entry name" value="SERINE PROTEASE"/>
    <property type="match status" value="1"/>
</dbReference>
<dbReference type="SUPFAM" id="SSF50494">
    <property type="entry name" value="Trypsin-like serine proteases"/>
    <property type="match status" value="1"/>
</dbReference>